<evidence type="ECO:0000313" key="1">
    <source>
        <dbReference type="EMBL" id="KKN06944.1"/>
    </source>
</evidence>
<dbReference type="AlphaFoldDB" id="A0A0F9MMT8"/>
<dbReference type="EMBL" id="LAZR01004625">
    <property type="protein sequence ID" value="KKN06944.1"/>
    <property type="molecule type" value="Genomic_DNA"/>
</dbReference>
<feature type="non-terminal residue" evidence="1">
    <location>
        <position position="1"/>
    </location>
</feature>
<accession>A0A0F9MMT8</accession>
<name>A0A0F9MMT8_9ZZZZ</name>
<protein>
    <submittedName>
        <fullName evidence="1">Uncharacterized protein</fullName>
    </submittedName>
</protein>
<reference evidence="1" key="1">
    <citation type="journal article" date="2015" name="Nature">
        <title>Complex archaea that bridge the gap between prokaryotes and eukaryotes.</title>
        <authorList>
            <person name="Spang A."/>
            <person name="Saw J.H."/>
            <person name="Jorgensen S.L."/>
            <person name="Zaremba-Niedzwiedzka K."/>
            <person name="Martijn J."/>
            <person name="Lind A.E."/>
            <person name="van Eijk R."/>
            <person name="Schleper C."/>
            <person name="Guy L."/>
            <person name="Ettema T.J."/>
        </authorList>
    </citation>
    <scope>NUCLEOTIDE SEQUENCE</scope>
</reference>
<comment type="caution">
    <text evidence="1">The sequence shown here is derived from an EMBL/GenBank/DDBJ whole genome shotgun (WGS) entry which is preliminary data.</text>
</comment>
<organism evidence="1">
    <name type="scientific">marine sediment metagenome</name>
    <dbReference type="NCBI Taxonomy" id="412755"/>
    <lineage>
        <taxon>unclassified sequences</taxon>
        <taxon>metagenomes</taxon>
        <taxon>ecological metagenomes</taxon>
    </lineage>
</organism>
<sequence length="140" mass="16627">NWNRSIYSDLHKKVINIESIISYGNLQLLSDLEKYIGFQCFENIIGISYIPYVYEEYRYDCSYYFYIAALQGNLDNMKWLKRNGYPCNTWTFKAATINGNLDNIKWLKENGCDVIEYQSSLVESDDDYFPSSDDEFSFWK</sequence>
<dbReference type="SUPFAM" id="SSF140860">
    <property type="entry name" value="Pseudo ankyrin repeat-like"/>
    <property type="match status" value="1"/>
</dbReference>
<proteinExistence type="predicted"/>
<gene>
    <name evidence="1" type="ORF">LCGC14_1072230</name>
</gene>